<gene>
    <name evidence="1" type="ORF">NPRO_04380</name>
</gene>
<dbReference type="EMBL" id="AP021858">
    <property type="protein sequence ID" value="BBO22843.1"/>
    <property type="molecule type" value="Genomic_DNA"/>
</dbReference>
<evidence type="ECO:0000313" key="2">
    <source>
        <dbReference type="Proteomes" id="UP000662873"/>
    </source>
</evidence>
<organism evidence="1 2">
    <name type="scientific">Candidatus Nitrosymbiomonas proteolyticus</name>
    <dbReference type="NCBI Taxonomy" id="2608984"/>
    <lineage>
        <taxon>Bacteria</taxon>
        <taxon>Bacillati</taxon>
        <taxon>Armatimonadota</taxon>
        <taxon>Armatimonadota incertae sedis</taxon>
        <taxon>Candidatus Nitrosymbiomonas</taxon>
    </lineage>
</organism>
<name>A0A809R5I0_9BACT</name>
<dbReference type="Proteomes" id="UP000662873">
    <property type="component" value="Chromosome"/>
</dbReference>
<reference evidence="1" key="1">
    <citation type="journal article" name="DNA Res.">
        <title>The physiological potential of anammox bacteria as revealed by their core genome structure.</title>
        <authorList>
            <person name="Okubo T."/>
            <person name="Toyoda A."/>
            <person name="Fukuhara K."/>
            <person name="Uchiyama I."/>
            <person name="Harigaya Y."/>
            <person name="Kuroiwa M."/>
            <person name="Suzuki T."/>
            <person name="Murakami Y."/>
            <person name="Suwa Y."/>
            <person name="Takami H."/>
        </authorList>
    </citation>
    <scope>NUCLEOTIDE SEQUENCE</scope>
    <source>
        <strain evidence="1">317325-2</strain>
    </source>
</reference>
<dbReference type="KEGG" id="npy:NPRO_04380"/>
<accession>A0A809R5I0</accession>
<dbReference type="AlphaFoldDB" id="A0A809R5I0"/>
<sequence length="342" mass="36057">MRLLSYSILLGMGSLLLWGCGEEPQLSTEKPLGVEAQAPAGEKVKTDRPILIEEPLAQEDEATVLAATEDNEPAPIPASEGTKASGAGIVGKWRGEISVDVGDPSDPAAAMAQQFAAMFSGNLRLEIDSKHQFTMSLMGVPIEGSVKTSGNKVTLDPATIAGLSKAEAQAQQPNSKIETLSGTLSADGKTLTLMGDNPAEGKMIFRRDTRPARKIGPSKVSGELEKSLVGRFAADPKSLDADGSPEQARMLRSLVGSMTLVLHPDRTFDLLSFMDIWGTWEAKGDRLYLRPVELMGMSVAEAKAKGTTASPMEATISSGGMVLSIAEGGPGGSELRFKKAKS</sequence>
<protein>
    <submittedName>
        <fullName evidence="1">Uncharacterized protein</fullName>
    </submittedName>
</protein>
<proteinExistence type="predicted"/>
<evidence type="ECO:0000313" key="1">
    <source>
        <dbReference type="EMBL" id="BBO22843.1"/>
    </source>
</evidence>